<proteinExistence type="predicted"/>
<gene>
    <name evidence="1" type="ORF">JMJ77_012948</name>
</gene>
<comment type="caution">
    <text evidence="1">The sequence shown here is derived from an EMBL/GenBank/DDBJ whole genome shotgun (WGS) entry which is preliminary data.</text>
</comment>
<keyword evidence="2" id="KW-1185">Reference proteome</keyword>
<accession>A0A9P7UCL2</accession>
<dbReference type="Proteomes" id="UP000699042">
    <property type="component" value="Unassembled WGS sequence"/>
</dbReference>
<protein>
    <submittedName>
        <fullName evidence="1">Uncharacterized protein</fullName>
    </submittedName>
</protein>
<evidence type="ECO:0000313" key="1">
    <source>
        <dbReference type="EMBL" id="KAG7050196.1"/>
    </source>
</evidence>
<organism evidence="1 2">
    <name type="scientific">Colletotrichum scovillei</name>
    <dbReference type="NCBI Taxonomy" id="1209932"/>
    <lineage>
        <taxon>Eukaryota</taxon>
        <taxon>Fungi</taxon>
        <taxon>Dikarya</taxon>
        <taxon>Ascomycota</taxon>
        <taxon>Pezizomycotina</taxon>
        <taxon>Sordariomycetes</taxon>
        <taxon>Hypocreomycetidae</taxon>
        <taxon>Glomerellales</taxon>
        <taxon>Glomerellaceae</taxon>
        <taxon>Colletotrichum</taxon>
        <taxon>Colletotrichum acutatum species complex</taxon>
    </lineage>
</organism>
<sequence length="66" mass="7220">MGIREPWAGHQDGLPPASLSRNLQCPVLPQKPHIVAAARYPPVHSMPVASTIFWATTSILYQLSSQ</sequence>
<evidence type="ECO:0000313" key="2">
    <source>
        <dbReference type="Proteomes" id="UP000699042"/>
    </source>
</evidence>
<name>A0A9P7UCL2_9PEZI</name>
<dbReference type="AlphaFoldDB" id="A0A9P7UCL2"/>
<dbReference type="EMBL" id="JAESDN010000005">
    <property type="protein sequence ID" value="KAG7050196.1"/>
    <property type="molecule type" value="Genomic_DNA"/>
</dbReference>
<reference evidence="1" key="1">
    <citation type="submission" date="2021-05" db="EMBL/GenBank/DDBJ databases">
        <title>Comparative genomics of three Colletotrichum scovillei strains and genetic complementation revealed genes involved fungal growth and virulence on chili pepper.</title>
        <authorList>
            <person name="Hsieh D.-K."/>
            <person name="Chuang S.-C."/>
            <person name="Chen C.-Y."/>
            <person name="Chao Y.-T."/>
            <person name="Lu M.-Y.J."/>
            <person name="Lee M.-H."/>
            <person name="Shih M.-C."/>
        </authorList>
    </citation>
    <scope>NUCLEOTIDE SEQUENCE</scope>
    <source>
        <strain evidence="1">Coll-153</strain>
    </source>
</reference>